<comment type="caution">
    <text evidence="2">The sequence shown here is derived from an EMBL/GenBank/DDBJ whole genome shotgun (WGS) entry which is preliminary data.</text>
</comment>
<keyword evidence="3" id="KW-1185">Reference proteome</keyword>
<evidence type="ECO:0000256" key="1">
    <source>
        <dbReference type="SAM" id="MobiDB-lite"/>
    </source>
</evidence>
<protein>
    <submittedName>
        <fullName evidence="2">Uncharacterized protein</fullName>
    </submittedName>
</protein>
<name>A0ABU6RR84_9FABA</name>
<dbReference type="EMBL" id="JASCZI010031244">
    <property type="protein sequence ID" value="MED6126316.1"/>
    <property type="molecule type" value="Genomic_DNA"/>
</dbReference>
<feature type="non-terminal residue" evidence="2">
    <location>
        <position position="1"/>
    </location>
</feature>
<feature type="region of interest" description="Disordered" evidence="1">
    <location>
        <begin position="42"/>
        <end position="65"/>
    </location>
</feature>
<gene>
    <name evidence="2" type="ORF">PIB30_077292</name>
</gene>
<feature type="compositionally biased region" description="Polar residues" evidence="1">
    <location>
        <begin position="55"/>
        <end position="65"/>
    </location>
</feature>
<reference evidence="2 3" key="1">
    <citation type="journal article" date="2023" name="Plants (Basel)">
        <title>Bridging the Gap: Combining Genomics and Transcriptomics Approaches to Understand Stylosanthes scabra, an Orphan Legume from the Brazilian Caatinga.</title>
        <authorList>
            <person name="Ferreira-Neto J.R.C."/>
            <person name="da Silva M.D."/>
            <person name="Binneck E."/>
            <person name="de Melo N.F."/>
            <person name="da Silva R.H."/>
            <person name="de Melo A.L.T.M."/>
            <person name="Pandolfi V."/>
            <person name="Bustamante F.O."/>
            <person name="Brasileiro-Vidal A.C."/>
            <person name="Benko-Iseppon A.M."/>
        </authorList>
    </citation>
    <scope>NUCLEOTIDE SEQUENCE [LARGE SCALE GENOMIC DNA]</scope>
    <source>
        <tissue evidence="2">Leaves</tissue>
    </source>
</reference>
<accession>A0ABU6RR84</accession>
<sequence>EVMELLTEMQTVHGDGGGSASSSQGGPVAILASPIHFATAEVSNEDSDEDFVGNMNDSTESSDGS</sequence>
<evidence type="ECO:0000313" key="3">
    <source>
        <dbReference type="Proteomes" id="UP001341840"/>
    </source>
</evidence>
<organism evidence="2 3">
    <name type="scientific">Stylosanthes scabra</name>
    <dbReference type="NCBI Taxonomy" id="79078"/>
    <lineage>
        <taxon>Eukaryota</taxon>
        <taxon>Viridiplantae</taxon>
        <taxon>Streptophyta</taxon>
        <taxon>Embryophyta</taxon>
        <taxon>Tracheophyta</taxon>
        <taxon>Spermatophyta</taxon>
        <taxon>Magnoliopsida</taxon>
        <taxon>eudicotyledons</taxon>
        <taxon>Gunneridae</taxon>
        <taxon>Pentapetalae</taxon>
        <taxon>rosids</taxon>
        <taxon>fabids</taxon>
        <taxon>Fabales</taxon>
        <taxon>Fabaceae</taxon>
        <taxon>Papilionoideae</taxon>
        <taxon>50 kb inversion clade</taxon>
        <taxon>dalbergioids sensu lato</taxon>
        <taxon>Dalbergieae</taxon>
        <taxon>Pterocarpus clade</taxon>
        <taxon>Stylosanthes</taxon>
    </lineage>
</organism>
<proteinExistence type="predicted"/>
<evidence type="ECO:0000313" key="2">
    <source>
        <dbReference type="EMBL" id="MED6126316.1"/>
    </source>
</evidence>
<dbReference type="Proteomes" id="UP001341840">
    <property type="component" value="Unassembled WGS sequence"/>
</dbReference>